<keyword evidence="15" id="KW-0812">Transmembrane</keyword>
<keyword evidence="16" id="KW-1185">Reference proteome</keyword>
<dbReference type="GO" id="GO:0016705">
    <property type="term" value="F:oxidoreductase activity, acting on paired donors, with incorporation or reduction of molecular oxygen"/>
    <property type="evidence" value="ECO:0007669"/>
    <property type="project" value="InterPro"/>
</dbReference>
<dbReference type="CDD" id="cd11056">
    <property type="entry name" value="CYP6-like"/>
    <property type="match status" value="1"/>
</dbReference>
<evidence type="ECO:0000313" key="17">
    <source>
        <dbReference type="RefSeq" id="XP_015510334.2"/>
    </source>
</evidence>
<evidence type="ECO:0000256" key="15">
    <source>
        <dbReference type="SAM" id="Phobius"/>
    </source>
</evidence>
<dbReference type="PANTHER" id="PTHR24292:SF54">
    <property type="entry name" value="CYP9F3-RELATED"/>
    <property type="match status" value="1"/>
</dbReference>
<dbReference type="Gene3D" id="1.10.630.10">
    <property type="entry name" value="Cytochrome P450"/>
    <property type="match status" value="1"/>
</dbReference>
<dbReference type="Pfam" id="PF00067">
    <property type="entry name" value="p450"/>
    <property type="match status" value="1"/>
</dbReference>
<evidence type="ECO:0000256" key="14">
    <source>
        <dbReference type="RuleBase" id="RU000461"/>
    </source>
</evidence>
<protein>
    <submittedName>
        <fullName evidence="17 18">Probable cytochrome P450 6a13</fullName>
    </submittedName>
</protein>
<evidence type="ECO:0000256" key="1">
    <source>
        <dbReference type="ARBA" id="ARBA00001971"/>
    </source>
</evidence>
<dbReference type="Proteomes" id="UP000829291">
    <property type="component" value="Chromosome 5"/>
</dbReference>
<evidence type="ECO:0000256" key="9">
    <source>
        <dbReference type="ARBA" id="ARBA00023002"/>
    </source>
</evidence>
<name>A0A6J0B5L0_NEOLC</name>
<evidence type="ECO:0000256" key="7">
    <source>
        <dbReference type="ARBA" id="ARBA00022824"/>
    </source>
</evidence>
<dbReference type="GO" id="GO:0005789">
    <property type="term" value="C:endoplasmic reticulum membrane"/>
    <property type="evidence" value="ECO:0007669"/>
    <property type="project" value="UniProtKB-SubCell"/>
</dbReference>
<dbReference type="InterPro" id="IPR002401">
    <property type="entry name" value="Cyt_P450_E_grp-I"/>
</dbReference>
<dbReference type="GO" id="GO:0004497">
    <property type="term" value="F:monooxygenase activity"/>
    <property type="evidence" value="ECO:0007669"/>
    <property type="project" value="UniProtKB-KW"/>
</dbReference>
<dbReference type="InterPro" id="IPR050476">
    <property type="entry name" value="Insect_CytP450_Detox"/>
</dbReference>
<keyword evidence="12 15" id="KW-0472">Membrane</keyword>
<keyword evidence="6 13" id="KW-0479">Metal-binding</keyword>
<accession>A0A6J0B5L0</accession>
<evidence type="ECO:0000256" key="3">
    <source>
        <dbReference type="ARBA" id="ARBA00004406"/>
    </source>
</evidence>
<reference evidence="17 18" key="1">
    <citation type="submission" date="2025-05" db="UniProtKB">
        <authorList>
            <consortium name="RefSeq"/>
        </authorList>
    </citation>
    <scope>IDENTIFICATION</scope>
    <source>
        <tissue evidence="17 18">Thorax and Abdomen</tissue>
    </source>
</reference>
<evidence type="ECO:0000256" key="6">
    <source>
        <dbReference type="ARBA" id="ARBA00022723"/>
    </source>
</evidence>
<dbReference type="GeneID" id="107217347"/>
<dbReference type="AlphaFoldDB" id="A0A6J0B5L0"/>
<keyword evidence="8" id="KW-0492">Microsome</keyword>
<dbReference type="OrthoDB" id="2789670at2759"/>
<dbReference type="PRINTS" id="PR00385">
    <property type="entry name" value="P450"/>
</dbReference>
<evidence type="ECO:0000256" key="2">
    <source>
        <dbReference type="ARBA" id="ARBA00004174"/>
    </source>
</evidence>
<evidence type="ECO:0000256" key="12">
    <source>
        <dbReference type="ARBA" id="ARBA00023136"/>
    </source>
</evidence>
<evidence type="ECO:0000256" key="11">
    <source>
        <dbReference type="ARBA" id="ARBA00023033"/>
    </source>
</evidence>
<dbReference type="InParanoid" id="A0A6J0B5L0"/>
<dbReference type="InterPro" id="IPR001128">
    <property type="entry name" value="Cyt_P450"/>
</dbReference>
<comment type="cofactor">
    <cofactor evidence="1 13">
        <name>heme</name>
        <dbReference type="ChEBI" id="CHEBI:30413"/>
    </cofactor>
</comment>
<feature type="binding site" description="axial binding residue" evidence="13">
    <location>
        <position position="448"/>
    </location>
    <ligand>
        <name>heme</name>
        <dbReference type="ChEBI" id="CHEBI:30413"/>
    </ligand>
    <ligandPart>
        <name>Fe</name>
        <dbReference type="ChEBI" id="CHEBI:18248"/>
    </ligandPart>
</feature>
<comment type="subcellular location">
    <subcellularLocation>
        <location evidence="3">Endoplasmic reticulum membrane</location>
        <topology evidence="3">Peripheral membrane protein</topology>
    </subcellularLocation>
    <subcellularLocation>
        <location evidence="2">Microsome membrane</location>
        <topology evidence="2">Peripheral membrane protein</topology>
    </subcellularLocation>
</comment>
<dbReference type="GO" id="GO:0005506">
    <property type="term" value="F:iron ion binding"/>
    <property type="evidence" value="ECO:0007669"/>
    <property type="project" value="InterPro"/>
</dbReference>
<evidence type="ECO:0000256" key="5">
    <source>
        <dbReference type="ARBA" id="ARBA00022617"/>
    </source>
</evidence>
<keyword evidence="10 13" id="KW-0408">Iron</keyword>
<keyword evidence="15" id="KW-1133">Transmembrane helix</keyword>
<feature type="transmembrane region" description="Helical" evidence="15">
    <location>
        <begin position="6"/>
        <end position="24"/>
    </location>
</feature>
<dbReference type="PROSITE" id="PS00086">
    <property type="entry name" value="CYTOCHROME_P450"/>
    <property type="match status" value="1"/>
</dbReference>
<keyword evidence="5 13" id="KW-0349">Heme</keyword>
<dbReference type="GO" id="GO:0020037">
    <property type="term" value="F:heme binding"/>
    <property type="evidence" value="ECO:0007669"/>
    <property type="project" value="InterPro"/>
</dbReference>
<sequence>MWAISVVSLWMLLLGIPIALYFYLRRQFSFWSDRNAPYKEADWIFGNLAEFVRGKRSLAEVSLDLYKEFKGSRFVGIWEFHSPTLFVIDPELLRDILVKDFASWSTRGTAANVDVDPLSANLIHLNGDTWKSVRAKLTPTFTSGKLKQMHYLLLECGKDFEKYLNAAATDGKPLEAREMSAKFTTDVIGSCAFGIQMNSLNDEDAVFRRMGRKIFEPSTKGKIVRALQRHFPGLFKFLNLSTHEQELTDFFLKITKENLEYRERNNLQRHDFMDLLRKMKNSDEPLGKDDVEIDYRFLAAQAFVFFAAGFETSSTAISFCLHELAVNQDIQDRLRDEINETKAASDGEVTWDGLNSMKYLDMVVAETLRKYPPIPVTSRCAVKPYRIPGTDIELPERTGCIAPIYALHHDPEYYPEPDKFIPERFTDEAKSQRPALAYLPFGSGPRVCIGLRFAEQQTKLGLVKLVENFKITLCEKSQNPLQLDPKARFLVAKGGIWIRISKNS</sequence>
<dbReference type="KEGG" id="nlo:107217347"/>
<keyword evidence="11 14" id="KW-0503">Monooxygenase</keyword>
<evidence type="ECO:0000256" key="4">
    <source>
        <dbReference type="ARBA" id="ARBA00010617"/>
    </source>
</evidence>
<gene>
    <name evidence="17 18" type="primary">LOC107217347</name>
</gene>
<dbReference type="PANTHER" id="PTHR24292">
    <property type="entry name" value="CYTOCHROME P450"/>
    <property type="match status" value="1"/>
</dbReference>
<dbReference type="InterPro" id="IPR017972">
    <property type="entry name" value="Cyt_P450_CS"/>
</dbReference>
<evidence type="ECO:0000256" key="10">
    <source>
        <dbReference type="ARBA" id="ARBA00023004"/>
    </source>
</evidence>
<evidence type="ECO:0000313" key="18">
    <source>
        <dbReference type="RefSeq" id="XP_046596129.1"/>
    </source>
</evidence>
<organism evidence="16 17">
    <name type="scientific">Neodiprion lecontei</name>
    <name type="common">Redheaded pine sawfly</name>
    <dbReference type="NCBI Taxonomy" id="441921"/>
    <lineage>
        <taxon>Eukaryota</taxon>
        <taxon>Metazoa</taxon>
        <taxon>Ecdysozoa</taxon>
        <taxon>Arthropoda</taxon>
        <taxon>Hexapoda</taxon>
        <taxon>Insecta</taxon>
        <taxon>Pterygota</taxon>
        <taxon>Neoptera</taxon>
        <taxon>Endopterygota</taxon>
        <taxon>Hymenoptera</taxon>
        <taxon>Tenthredinoidea</taxon>
        <taxon>Diprionidae</taxon>
        <taxon>Diprioninae</taxon>
        <taxon>Neodiprion</taxon>
    </lineage>
</organism>
<dbReference type="PRINTS" id="PR00463">
    <property type="entry name" value="EP450I"/>
</dbReference>
<evidence type="ECO:0000256" key="8">
    <source>
        <dbReference type="ARBA" id="ARBA00022848"/>
    </source>
</evidence>
<comment type="similarity">
    <text evidence="4 14">Belongs to the cytochrome P450 family.</text>
</comment>
<dbReference type="RefSeq" id="XP_046596129.1">
    <property type="nucleotide sequence ID" value="XM_046740173.1"/>
</dbReference>
<dbReference type="SUPFAM" id="SSF48264">
    <property type="entry name" value="Cytochrome P450"/>
    <property type="match status" value="1"/>
</dbReference>
<keyword evidence="7" id="KW-0256">Endoplasmic reticulum</keyword>
<proteinExistence type="inferred from homology"/>
<keyword evidence="9 14" id="KW-0560">Oxidoreductase</keyword>
<dbReference type="RefSeq" id="XP_015510334.2">
    <property type="nucleotide sequence ID" value="XM_015654848.2"/>
</dbReference>
<dbReference type="InterPro" id="IPR036396">
    <property type="entry name" value="Cyt_P450_sf"/>
</dbReference>
<evidence type="ECO:0000313" key="16">
    <source>
        <dbReference type="Proteomes" id="UP000829291"/>
    </source>
</evidence>
<evidence type="ECO:0000256" key="13">
    <source>
        <dbReference type="PIRSR" id="PIRSR602401-1"/>
    </source>
</evidence>